<keyword evidence="1" id="KW-0812">Transmembrane</keyword>
<evidence type="ECO:0000313" key="2">
    <source>
        <dbReference type="EMBL" id="TLD71594.1"/>
    </source>
</evidence>
<dbReference type="RefSeq" id="WP_138085190.1">
    <property type="nucleotide sequence ID" value="NZ_VAUV01000004.1"/>
</dbReference>
<keyword evidence="3" id="KW-1185">Reference proteome</keyword>
<dbReference type="AlphaFoldDB" id="A0A5R8KGZ9"/>
<evidence type="ECO:0000313" key="3">
    <source>
        <dbReference type="Proteomes" id="UP000306196"/>
    </source>
</evidence>
<sequence length="161" mass="18221">MDFLFEWIGLILNWLAVLMEWSLRLSPIIGIATLVIAIHKHRARILHLRTSEVVEGEVIELESSDEDPVYAWVKVSLPDGTEETMRSTFASSPPAFAVGQRIKVHFNSSAKPRLLINHLFEKWGIIGLLYVTASGCMVAAWLLPHSLDSDFFDQIRRAISH</sequence>
<accession>A0A5R8KGZ9</accession>
<dbReference type="Proteomes" id="UP000306196">
    <property type="component" value="Unassembled WGS sequence"/>
</dbReference>
<reference evidence="2 3" key="1">
    <citation type="submission" date="2019-05" db="EMBL/GenBank/DDBJ databases">
        <title>Verrucobacter flavum gen. nov., sp. nov. a new member of the family Verrucomicrobiaceae.</title>
        <authorList>
            <person name="Szuroczki S."/>
            <person name="Abbaszade G."/>
            <person name="Szabo A."/>
            <person name="Felfoldi T."/>
            <person name="Schumann P."/>
            <person name="Boka K."/>
            <person name="Keki Z."/>
            <person name="Toumi M."/>
            <person name="Toth E."/>
        </authorList>
    </citation>
    <scope>NUCLEOTIDE SEQUENCE [LARGE SCALE GENOMIC DNA]</scope>
    <source>
        <strain evidence="2 3">MG-N-17</strain>
    </source>
</reference>
<feature type="transmembrane region" description="Helical" evidence="1">
    <location>
        <begin position="123"/>
        <end position="143"/>
    </location>
</feature>
<name>A0A5R8KGZ9_9BACT</name>
<organism evidence="2 3">
    <name type="scientific">Phragmitibacter flavus</name>
    <dbReference type="NCBI Taxonomy" id="2576071"/>
    <lineage>
        <taxon>Bacteria</taxon>
        <taxon>Pseudomonadati</taxon>
        <taxon>Verrucomicrobiota</taxon>
        <taxon>Verrucomicrobiia</taxon>
        <taxon>Verrucomicrobiales</taxon>
        <taxon>Verrucomicrobiaceae</taxon>
        <taxon>Phragmitibacter</taxon>
    </lineage>
</organism>
<gene>
    <name evidence="2" type="ORF">FEM03_05480</name>
</gene>
<protein>
    <recommendedName>
        <fullName evidence="4">DUF3592 domain-containing protein</fullName>
    </recommendedName>
</protein>
<evidence type="ECO:0000256" key="1">
    <source>
        <dbReference type="SAM" id="Phobius"/>
    </source>
</evidence>
<keyword evidence="1" id="KW-0472">Membrane</keyword>
<proteinExistence type="predicted"/>
<feature type="transmembrane region" description="Helical" evidence="1">
    <location>
        <begin position="12"/>
        <end position="38"/>
    </location>
</feature>
<comment type="caution">
    <text evidence="2">The sequence shown here is derived from an EMBL/GenBank/DDBJ whole genome shotgun (WGS) entry which is preliminary data.</text>
</comment>
<keyword evidence="1" id="KW-1133">Transmembrane helix</keyword>
<dbReference type="EMBL" id="VAUV01000004">
    <property type="protein sequence ID" value="TLD71594.1"/>
    <property type="molecule type" value="Genomic_DNA"/>
</dbReference>
<evidence type="ECO:0008006" key="4">
    <source>
        <dbReference type="Google" id="ProtNLM"/>
    </source>
</evidence>